<keyword evidence="1" id="KW-1133">Transmembrane helix</keyword>
<dbReference type="AlphaFoldDB" id="A0AAD7KWT5"/>
<dbReference type="EMBL" id="JARAOO010000013">
    <property type="protein sequence ID" value="KAJ7946375.1"/>
    <property type="molecule type" value="Genomic_DNA"/>
</dbReference>
<dbReference type="Proteomes" id="UP001163823">
    <property type="component" value="Chromosome 13"/>
</dbReference>
<dbReference type="PANTHER" id="PTHR36393:SF1">
    <property type="entry name" value="SULFATE ADENYLYLTRANSFERASE SUBUNIT"/>
    <property type="match status" value="1"/>
</dbReference>
<keyword evidence="2" id="KW-0548">Nucleotidyltransferase</keyword>
<sequence>MAQILNLSPPTPDLCNSSCPKLSRSRFNASSKQHYANQSWTSLQQKLKCNGRVYCFFSDNNQRQERARKALEGALSGKKNEFEKWDKEIKRREEVGGGGDAGGGGWFGWGGRFGWSNGDHFWQEAQQISLTVIGIILMYLIIAKGEVMLAVIFNPLLYALRGTRNGVTFLTSKVMKKASGDSHTDSDSMSKMESHYRVSAKENVLRKWGSWRSDVKLIGTE</sequence>
<feature type="transmembrane region" description="Helical" evidence="1">
    <location>
        <begin position="136"/>
        <end position="160"/>
    </location>
</feature>
<evidence type="ECO:0000256" key="1">
    <source>
        <dbReference type="SAM" id="Phobius"/>
    </source>
</evidence>
<dbReference type="GO" id="GO:0016779">
    <property type="term" value="F:nucleotidyltransferase activity"/>
    <property type="evidence" value="ECO:0007669"/>
    <property type="project" value="UniProtKB-KW"/>
</dbReference>
<accession>A0AAD7KWT5</accession>
<gene>
    <name evidence="2" type="ORF">O6P43_031317</name>
</gene>
<keyword evidence="3" id="KW-1185">Reference proteome</keyword>
<reference evidence="2" key="1">
    <citation type="journal article" date="2023" name="Science">
        <title>Elucidation of the pathway for biosynthesis of saponin adjuvants from the soapbark tree.</title>
        <authorList>
            <person name="Reed J."/>
            <person name="Orme A."/>
            <person name="El-Demerdash A."/>
            <person name="Owen C."/>
            <person name="Martin L.B.B."/>
            <person name="Misra R.C."/>
            <person name="Kikuchi S."/>
            <person name="Rejzek M."/>
            <person name="Martin A.C."/>
            <person name="Harkess A."/>
            <person name="Leebens-Mack J."/>
            <person name="Louveau T."/>
            <person name="Stephenson M.J."/>
            <person name="Osbourn A."/>
        </authorList>
    </citation>
    <scope>NUCLEOTIDE SEQUENCE</scope>
    <source>
        <strain evidence="2">S10</strain>
    </source>
</reference>
<dbReference type="KEGG" id="qsa:O6P43_031317"/>
<comment type="caution">
    <text evidence="2">The sequence shown here is derived from an EMBL/GenBank/DDBJ whole genome shotgun (WGS) entry which is preliminary data.</text>
</comment>
<evidence type="ECO:0000313" key="3">
    <source>
        <dbReference type="Proteomes" id="UP001163823"/>
    </source>
</evidence>
<keyword evidence="2" id="KW-0808">Transferase</keyword>
<keyword evidence="1" id="KW-0472">Membrane</keyword>
<dbReference type="PANTHER" id="PTHR36393">
    <property type="entry name" value="SULFATE ADENYLYLTRANSFERASE SUBUNIT"/>
    <property type="match status" value="1"/>
</dbReference>
<protein>
    <submittedName>
        <fullName evidence="2">Sulfate adenylyltransferase subunit 2</fullName>
    </submittedName>
</protein>
<proteinExistence type="predicted"/>
<evidence type="ECO:0000313" key="2">
    <source>
        <dbReference type="EMBL" id="KAJ7946375.1"/>
    </source>
</evidence>
<keyword evidence="1" id="KW-0812">Transmembrane</keyword>
<name>A0AAD7KWT5_QUISA</name>
<organism evidence="2 3">
    <name type="scientific">Quillaja saponaria</name>
    <name type="common">Soap bark tree</name>
    <dbReference type="NCBI Taxonomy" id="32244"/>
    <lineage>
        <taxon>Eukaryota</taxon>
        <taxon>Viridiplantae</taxon>
        <taxon>Streptophyta</taxon>
        <taxon>Embryophyta</taxon>
        <taxon>Tracheophyta</taxon>
        <taxon>Spermatophyta</taxon>
        <taxon>Magnoliopsida</taxon>
        <taxon>eudicotyledons</taxon>
        <taxon>Gunneridae</taxon>
        <taxon>Pentapetalae</taxon>
        <taxon>rosids</taxon>
        <taxon>fabids</taxon>
        <taxon>Fabales</taxon>
        <taxon>Quillajaceae</taxon>
        <taxon>Quillaja</taxon>
    </lineage>
</organism>